<evidence type="ECO:0000313" key="2">
    <source>
        <dbReference type="EMBL" id="MBU2713486.1"/>
    </source>
</evidence>
<dbReference type="InterPro" id="IPR016181">
    <property type="entry name" value="Acyl_CoA_acyltransferase"/>
</dbReference>
<keyword evidence="2" id="KW-0012">Acyltransferase</keyword>
<comment type="caution">
    <text evidence="2">The sequence shown here is derived from an EMBL/GenBank/DDBJ whole genome shotgun (WGS) entry which is preliminary data.</text>
</comment>
<name>A0ABS5ZHE7_9GAMM</name>
<dbReference type="Gene3D" id="3.40.630.30">
    <property type="match status" value="1"/>
</dbReference>
<keyword evidence="3" id="KW-1185">Reference proteome</keyword>
<dbReference type="RefSeq" id="WP_215821769.1">
    <property type="nucleotide sequence ID" value="NZ_JAGSOY010000082.1"/>
</dbReference>
<keyword evidence="2" id="KW-0808">Transferase</keyword>
<dbReference type="InterPro" id="IPR000182">
    <property type="entry name" value="GNAT_dom"/>
</dbReference>
<dbReference type="EMBL" id="JAGSOY010000082">
    <property type="protein sequence ID" value="MBU2713486.1"/>
    <property type="molecule type" value="Genomic_DNA"/>
</dbReference>
<gene>
    <name evidence="2" type="ORF">KCG35_20715</name>
</gene>
<proteinExistence type="predicted"/>
<dbReference type="EC" id="2.3.1.-" evidence="2"/>
<feature type="domain" description="N-acetyltransferase" evidence="1">
    <location>
        <begin position="25"/>
        <end position="75"/>
    </location>
</feature>
<evidence type="ECO:0000313" key="3">
    <source>
        <dbReference type="Proteomes" id="UP000690515"/>
    </source>
</evidence>
<protein>
    <submittedName>
        <fullName evidence="2">GNAT family N-acetyltransferase</fullName>
        <ecNumber evidence="2">2.3.1.-</ecNumber>
    </submittedName>
</protein>
<dbReference type="SUPFAM" id="SSF55729">
    <property type="entry name" value="Acyl-CoA N-acyltransferases (Nat)"/>
    <property type="match status" value="1"/>
</dbReference>
<evidence type="ECO:0000259" key="1">
    <source>
        <dbReference type="Pfam" id="PF00583"/>
    </source>
</evidence>
<dbReference type="Proteomes" id="UP000690515">
    <property type="component" value="Unassembled WGS sequence"/>
</dbReference>
<accession>A0ABS5ZHE7</accession>
<dbReference type="GO" id="GO:0016746">
    <property type="term" value="F:acyltransferase activity"/>
    <property type="evidence" value="ECO:0007669"/>
    <property type="project" value="UniProtKB-KW"/>
</dbReference>
<dbReference type="Pfam" id="PF00583">
    <property type="entry name" value="Acetyltransf_1"/>
    <property type="match status" value="1"/>
</dbReference>
<sequence length="134" mass="15055">KIYATLDILCKCFVHQDEIYSASGLSCVATAPSERGKGYGKMLVTSAYQLIKQNNSDIGIFTCDTYLEKFYTGCGWNTLENTHLIGGTPKEPFSSEQFDKVTLISFFSNKAQKNAHTFNNCNIELYPGDIDRLW</sequence>
<feature type="non-terminal residue" evidence="2">
    <location>
        <position position="1"/>
    </location>
</feature>
<organism evidence="2 3">
    <name type="scientific">Zooshikella harenae</name>
    <dbReference type="NCBI Taxonomy" id="2827238"/>
    <lineage>
        <taxon>Bacteria</taxon>
        <taxon>Pseudomonadati</taxon>
        <taxon>Pseudomonadota</taxon>
        <taxon>Gammaproteobacteria</taxon>
        <taxon>Oceanospirillales</taxon>
        <taxon>Zooshikellaceae</taxon>
        <taxon>Zooshikella</taxon>
    </lineage>
</organism>
<dbReference type="CDD" id="cd04301">
    <property type="entry name" value="NAT_SF"/>
    <property type="match status" value="1"/>
</dbReference>
<reference evidence="2 3" key="1">
    <citation type="submission" date="2021-04" db="EMBL/GenBank/DDBJ databases">
        <authorList>
            <person name="Pira H."/>
            <person name="Risdian C."/>
            <person name="Wink J."/>
        </authorList>
    </citation>
    <scope>NUCLEOTIDE SEQUENCE [LARGE SCALE GENOMIC DNA]</scope>
    <source>
        <strain evidence="2 3">WH53</strain>
    </source>
</reference>